<feature type="compositionally biased region" description="Acidic residues" evidence="1">
    <location>
        <begin position="55"/>
        <end position="70"/>
    </location>
</feature>
<dbReference type="PROSITE" id="PS50195">
    <property type="entry name" value="PX"/>
    <property type="match status" value="1"/>
</dbReference>
<dbReference type="Pfam" id="PF00787">
    <property type="entry name" value="PX"/>
    <property type="match status" value="1"/>
</dbReference>
<feature type="domain" description="PX" evidence="2">
    <location>
        <begin position="159"/>
        <end position="275"/>
    </location>
</feature>
<dbReference type="Proteomes" id="UP000028582">
    <property type="component" value="Unassembled WGS sequence"/>
</dbReference>
<organism evidence="3 4">
    <name type="scientific">Phytophthora nicotianae P1976</name>
    <dbReference type="NCBI Taxonomy" id="1317066"/>
    <lineage>
        <taxon>Eukaryota</taxon>
        <taxon>Sar</taxon>
        <taxon>Stramenopiles</taxon>
        <taxon>Oomycota</taxon>
        <taxon>Peronosporomycetes</taxon>
        <taxon>Peronosporales</taxon>
        <taxon>Peronosporaceae</taxon>
        <taxon>Phytophthora</taxon>
    </lineage>
</organism>
<evidence type="ECO:0000259" key="2">
    <source>
        <dbReference type="PROSITE" id="PS50195"/>
    </source>
</evidence>
<gene>
    <name evidence="3" type="ORF">F444_00752</name>
</gene>
<dbReference type="OrthoDB" id="10254720at2759"/>
<name>A0A081B390_PHYNI</name>
<protein>
    <recommendedName>
        <fullName evidence="2">PX domain-containing protein</fullName>
    </recommendedName>
</protein>
<dbReference type="InterPro" id="IPR036871">
    <property type="entry name" value="PX_dom_sf"/>
</dbReference>
<sequence length="275" mass="29692">MGCNQSKVNNVVVEPITAPPSECGKASMDLGFTEIIIDDHEETSSSIPPAPVKEEVEEEEQHVAPVEEEPTGQPPVDVEEPAAVQKSDMVQEPVAVAQAVTVDEPVAAEQAVTVEPPAVAEAEVVEEPSVDTKEDPVDPEVEAEDTVEMQVEKSATLVVEKSAVTSVNAPVWTFTADKVSFTIGVAFFNIAGSNTEGDEVYLTKRYSDFKLLHTEMAKLMTREELPRMPGTSFLQGRNDKALLQERETVFVEMLNAIAKHPEASQSAPFAAFLGA</sequence>
<dbReference type="SUPFAM" id="SSF64268">
    <property type="entry name" value="PX domain"/>
    <property type="match status" value="1"/>
</dbReference>
<dbReference type="GO" id="GO:0035091">
    <property type="term" value="F:phosphatidylinositol binding"/>
    <property type="evidence" value="ECO:0007669"/>
    <property type="project" value="InterPro"/>
</dbReference>
<evidence type="ECO:0000256" key="1">
    <source>
        <dbReference type="SAM" id="MobiDB-lite"/>
    </source>
</evidence>
<dbReference type="InterPro" id="IPR001683">
    <property type="entry name" value="PX_dom"/>
</dbReference>
<dbReference type="Gene3D" id="3.30.1520.10">
    <property type="entry name" value="Phox-like domain"/>
    <property type="match status" value="1"/>
</dbReference>
<evidence type="ECO:0000313" key="4">
    <source>
        <dbReference type="Proteomes" id="UP000028582"/>
    </source>
</evidence>
<accession>A0A081B390</accession>
<feature type="region of interest" description="Disordered" evidence="1">
    <location>
        <begin position="38"/>
        <end position="85"/>
    </location>
</feature>
<dbReference type="EMBL" id="ANJA01000158">
    <property type="protein sequence ID" value="ETO85601.1"/>
    <property type="molecule type" value="Genomic_DNA"/>
</dbReference>
<comment type="caution">
    <text evidence="3">The sequence shown here is derived from an EMBL/GenBank/DDBJ whole genome shotgun (WGS) entry which is preliminary data.</text>
</comment>
<evidence type="ECO:0000313" key="3">
    <source>
        <dbReference type="EMBL" id="ETO85601.1"/>
    </source>
</evidence>
<dbReference type="AlphaFoldDB" id="A0A081B390"/>
<reference evidence="3 4" key="1">
    <citation type="submission" date="2013-11" db="EMBL/GenBank/DDBJ databases">
        <title>The Genome Sequence of Phytophthora parasitica P1976.</title>
        <authorList>
            <consortium name="The Broad Institute Genomics Platform"/>
            <person name="Russ C."/>
            <person name="Tyler B."/>
            <person name="Panabieres F."/>
            <person name="Shan W."/>
            <person name="Tripathy S."/>
            <person name="Grunwald N."/>
            <person name="Machado M."/>
            <person name="Johnson C.S."/>
            <person name="Walker B."/>
            <person name="Young S."/>
            <person name="Zeng Q."/>
            <person name="Gargeya S."/>
            <person name="Fitzgerald M."/>
            <person name="Haas B."/>
            <person name="Abouelleil A."/>
            <person name="Allen A.W."/>
            <person name="Alvarado L."/>
            <person name="Arachchi H.M."/>
            <person name="Berlin A.M."/>
            <person name="Chapman S.B."/>
            <person name="Gainer-Dewar J."/>
            <person name="Goldberg J."/>
            <person name="Griggs A."/>
            <person name="Gujja S."/>
            <person name="Hansen M."/>
            <person name="Howarth C."/>
            <person name="Imamovic A."/>
            <person name="Ireland A."/>
            <person name="Larimer J."/>
            <person name="McCowan C."/>
            <person name="Murphy C."/>
            <person name="Pearson M."/>
            <person name="Poon T.W."/>
            <person name="Priest M."/>
            <person name="Roberts A."/>
            <person name="Saif S."/>
            <person name="Shea T."/>
            <person name="Sisk P."/>
            <person name="Sykes S."/>
            <person name="Wortman J."/>
            <person name="Nusbaum C."/>
            <person name="Birren B."/>
        </authorList>
    </citation>
    <scope>NUCLEOTIDE SEQUENCE [LARGE SCALE GENOMIC DNA]</scope>
    <source>
        <strain evidence="3 4">P1976</strain>
    </source>
</reference>
<proteinExistence type="predicted"/>